<dbReference type="GO" id="GO:1990195">
    <property type="term" value="C:macrolide transmembrane transporter complex"/>
    <property type="evidence" value="ECO:0007669"/>
    <property type="project" value="InterPro"/>
</dbReference>
<sequence>MINNSVQSSQKLLGTALLISLLTMACSTTEEKKAAAPPPIPVTLQTLQSASLIDSSQYVGTLEARQRVNLAPSRTSGRIANILVKEGDVVRQGQTLVEIQPIQEQEDVRSATGSFNVAKANLSAAEAEYRQREAERDKAKFEVEQTKAQIAGAEANIENLRAQLKLAKINYERAIFLVKEGVQAQQNLDDRISELDSTKARLQETIKARDASQESLNAAKENLRASEKRVEQALANINSRKSSITEAQGQLGSISQGLAYNFLYAPINGVVGDFNDKKLGDNIDIGQAITTITDNQVFHLNVNIPTENRNRLREGIPVEIINSDGSPKVRGQITYISPLVEQNAQAIRVKMTFRNNGTLRDKQYVQVRVIWNQKPGVLVPTTAVSSLGGQKFVFVAQPADAKQATGILVAKQIPVKVGAIQGQAYQVISGVKPGDRIAVSRILDLRDGRPITSP</sequence>
<evidence type="ECO:0000256" key="3">
    <source>
        <dbReference type="SAM" id="Coils"/>
    </source>
</evidence>
<dbReference type="SUPFAM" id="SSF111369">
    <property type="entry name" value="HlyD-like secretion proteins"/>
    <property type="match status" value="2"/>
</dbReference>
<evidence type="ECO:0000313" key="6">
    <source>
        <dbReference type="EMBL" id="GBF82934.1"/>
    </source>
</evidence>
<dbReference type="GO" id="GO:1990961">
    <property type="term" value="P:xenobiotic detoxification by transmembrane export across the plasma membrane"/>
    <property type="evidence" value="ECO:0007669"/>
    <property type="project" value="InterPro"/>
</dbReference>
<protein>
    <submittedName>
        <fullName evidence="6">RND family efflux transporter MFP subunit</fullName>
    </submittedName>
</protein>
<dbReference type="GO" id="GO:0015562">
    <property type="term" value="F:efflux transmembrane transporter activity"/>
    <property type="evidence" value="ECO:0007669"/>
    <property type="project" value="TreeGrafter"/>
</dbReference>
<dbReference type="Proteomes" id="UP000287247">
    <property type="component" value="Unassembled WGS sequence"/>
</dbReference>
<dbReference type="OrthoDB" id="5379451at2"/>
<dbReference type="Gene3D" id="2.40.50.100">
    <property type="match status" value="1"/>
</dbReference>
<proteinExistence type="inferred from homology"/>
<dbReference type="RefSeq" id="WP_124978072.1">
    <property type="nucleotide sequence ID" value="NZ_BDQK01000018.1"/>
</dbReference>
<keyword evidence="2 3" id="KW-0175">Coiled coil</keyword>
<comment type="caution">
    <text evidence="6">The sequence shown here is derived from an EMBL/GenBank/DDBJ whole genome shotgun (WGS) entry which is preliminary data.</text>
</comment>
<dbReference type="NCBIfam" id="TIGR01730">
    <property type="entry name" value="RND_mfp"/>
    <property type="match status" value="1"/>
</dbReference>
<dbReference type="GO" id="GO:0019898">
    <property type="term" value="C:extrinsic component of membrane"/>
    <property type="evidence" value="ECO:0007669"/>
    <property type="project" value="InterPro"/>
</dbReference>
<feature type="chain" id="PRO_5018990999" evidence="4">
    <location>
        <begin position="26"/>
        <end position="454"/>
    </location>
</feature>
<dbReference type="Gene3D" id="6.10.140.1990">
    <property type="match status" value="1"/>
</dbReference>
<feature type="signal peptide" evidence="4">
    <location>
        <begin position="1"/>
        <end position="25"/>
    </location>
</feature>
<dbReference type="InterPro" id="IPR006143">
    <property type="entry name" value="RND_pump_MFP"/>
</dbReference>
<dbReference type="Pfam" id="PF25917">
    <property type="entry name" value="BSH_RND"/>
    <property type="match status" value="1"/>
</dbReference>
<dbReference type="Gene3D" id="1.10.287.470">
    <property type="entry name" value="Helix hairpin bin"/>
    <property type="match status" value="1"/>
</dbReference>
<dbReference type="EMBL" id="BDQK01000018">
    <property type="protein sequence ID" value="GBF82934.1"/>
    <property type="molecule type" value="Genomic_DNA"/>
</dbReference>
<comment type="similarity">
    <text evidence="1">Belongs to the membrane fusion protein (MFP) (TC 8.A.1) family.</text>
</comment>
<evidence type="ECO:0000313" key="7">
    <source>
        <dbReference type="Proteomes" id="UP000287247"/>
    </source>
</evidence>
<dbReference type="GO" id="GO:1990281">
    <property type="term" value="C:efflux pump complex"/>
    <property type="evidence" value="ECO:0007669"/>
    <property type="project" value="TreeGrafter"/>
</dbReference>
<dbReference type="InterPro" id="IPR030190">
    <property type="entry name" value="MacA_alpha-hairpin_sf"/>
</dbReference>
<dbReference type="Gene3D" id="2.40.420.20">
    <property type="match status" value="1"/>
</dbReference>
<feature type="domain" description="Multidrug resistance protein MdtA-like barrel-sandwich hybrid" evidence="5">
    <location>
        <begin position="73"/>
        <end position="293"/>
    </location>
</feature>
<dbReference type="Gene3D" id="2.40.30.170">
    <property type="match status" value="1"/>
</dbReference>
<dbReference type="GO" id="GO:0030313">
    <property type="term" value="C:cell envelope"/>
    <property type="evidence" value="ECO:0007669"/>
    <property type="project" value="UniProtKB-SubCell"/>
</dbReference>
<gene>
    <name evidence="6" type="ORF">AsFPU1_4368</name>
</gene>
<evidence type="ECO:0000256" key="2">
    <source>
        <dbReference type="ARBA" id="ARBA00023054"/>
    </source>
</evidence>
<feature type="coiled-coil region" evidence="3">
    <location>
        <begin position="115"/>
        <end position="240"/>
    </location>
</feature>
<organism evidence="6 7">
    <name type="scientific">Aphanothece sacrum FPU1</name>
    <dbReference type="NCBI Taxonomy" id="1920663"/>
    <lineage>
        <taxon>Bacteria</taxon>
        <taxon>Bacillati</taxon>
        <taxon>Cyanobacteriota</taxon>
        <taxon>Cyanophyceae</taxon>
        <taxon>Oscillatoriophycideae</taxon>
        <taxon>Chroococcales</taxon>
        <taxon>Aphanothecaceae</taxon>
        <taxon>Aphanothece</taxon>
    </lineage>
</organism>
<keyword evidence="4" id="KW-0732">Signal</keyword>
<name>A0A401INT2_APHSA</name>
<dbReference type="PANTHER" id="PTHR30469:SF39">
    <property type="entry name" value="SLL0180 PROTEIN"/>
    <property type="match status" value="1"/>
</dbReference>
<dbReference type="PANTHER" id="PTHR30469">
    <property type="entry name" value="MULTIDRUG RESISTANCE PROTEIN MDTA"/>
    <property type="match status" value="1"/>
</dbReference>
<evidence type="ECO:0000256" key="4">
    <source>
        <dbReference type="SAM" id="SignalP"/>
    </source>
</evidence>
<evidence type="ECO:0000256" key="1">
    <source>
        <dbReference type="ARBA" id="ARBA00009477"/>
    </source>
</evidence>
<reference evidence="7" key="1">
    <citation type="submission" date="2017-05" db="EMBL/GenBank/DDBJ databases">
        <title>Physiological properties and genetic analysis related to exopolysaccharide production of fresh-water unicellular cyanobacterium Aphanothece sacrum, Suizenji Nori, that has been cultured as a food source in Japan.</title>
        <authorList>
            <person name="Kanesaki Y."/>
            <person name="Yoshikawa S."/>
            <person name="Ohki K."/>
        </authorList>
    </citation>
    <scope>NUCLEOTIDE SEQUENCE [LARGE SCALE GENOMIC DNA]</scope>
    <source>
        <strain evidence="7">FPU1</strain>
    </source>
</reference>
<accession>A0A401INT2</accession>
<dbReference type="InterPro" id="IPR058625">
    <property type="entry name" value="MdtA-like_BSH"/>
</dbReference>
<dbReference type="AlphaFoldDB" id="A0A401INT2"/>
<evidence type="ECO:0000259" key="5">
    <source>
        <dbReference type="Pfam" id="PF25917"/>
    </source>
</evidence>
<keyword evidence="7" id="KW-1185">Reference proteome</keyword>